<evidence type="ECO:0000313" key="21">
    <source>
        <dbReference type="Proteomes" id="UP000824190"/>
    </source>
</evidence>
<keyword evidence="6" id="KW-0133">Cell shape</keyword>
<sequence length="468" mass="50337">MASPQLNYKVIMTVTVILVFIGLTMVLSSSMVTNTQSVDAEGISVFTEFLKQALVVAAGLVAMWVCLRVRPDTVRRSSPFLLLGAFILLILVLIPGIGVGGTEVGSNSWIRIGGVGIQPSEIAKFAIAVWGSAVIAARSRTHTSASAVLAPFVIVSGVFVGLVILQNDLGMMLSLGSVMLALIFFAGANGFMLGAIGLVGVAGAGLLSLAHSFRSSRFSSWYETFTLTFSDATSRGASYQSKQGIFSLADGGLIGHGLGQSRAKYYLPEAANDFVFAIIGEELGLVGAGLVVLLFGLLAWFGLRTAMAQADPFLRLLAAALTMGIVIQAFYNMGYVVGLFPMTGVQLPLISAGGSSAVVTLASLGLLASIARHEPKTISSMQHEGRPLIDRLLFLSEPRPYTPGQQQRERVREQPRRYGEPVTRRREPVRERERSSATPRGTRGRGAREAVPPPRRRRSYDNQRHRRR</sequence>
<dbReference type="GO" id="GO:0009252">
    <property type="term" value="P:peptidoglycan biosynthetic process"/>
    <property type="evidence" value="ECO:0007669"/>
    <property type="project" value="UniProtKB-KW"/>
</dbReference>
<evidence type="ECO:0000256" key="4">
    <source>
        <dbReference type="ARBA" id="ARBA00022679"/>
    </source>
</evidence>
<evidence type="ECO:0000256" key="8">
    <source>
        <dbReference type="ARBA" id="ARBA00022989"/>
    </source>
</evidence>
<evidence type="ECO:0000256" key="15">
    <source>
        <dbReference type="ARBA" id="ARBA00044770"/>
    </source>
</evidence>
<dbReference type="AlphaFoldDB" id="A0A9D1RTZ6"/>
<dbReference type="InterPro" id="IPR018365">
    <property type="entry name" value="Cell_cycle_FtsW-rel_CS"/>
</dbReference>
<evidence type="ECO:0000256" key="17">
    <source>
        <dbReference type="ARBA" id="ARBA00049966"/>
    </source>
</evidence>
<keyword evidence="9 19" id="KW-0472">Membrane</keyword>
<dbReference type="Proteomes" id="UP000824190">
    <property type="component" value="Unassembled WGS sequence"/>
</dbReference>
<dbReference type="PROSITE" id="PS00428">
    <property type="entry name" value="FTSW_RODA_SPOVE"/>
    <property type="match status" value="1"/>
</dbReference>
<comment type="pathway">
    <text evidence="2">Cell wall biogenesis; peptidoglycan biosynthesis.</text>
</comment>
<evidence type="ECO:0000256" key="11">
    <source>
        <dbReference type="ARBA" id="ARBA00033270"/>
    </source>
</evidence>
<evidence type="ECO:0000256" key="6">
    <source>
        <dbReference type="ARBA" id="ARBA00022960"/>
    </source>
</evidence>
<gene>
    <name evidence="20" type="ORF">H9870_13670</name>
</gene>
<evidence type="ECO:0000256" key="9">
    <source>
        <dbReference type="ARBA" id="ARBA00023136"/>
    </source>
</evidence>
<evidence type="ECO:0000256" key="19">
    <source>
        <dbReference type="SAM" id="Phobius"/>
    </source>
</evidence>
<dbReference type="GO" id="GO:0008955">
    <property type="term" value="F:peptidoglycan glycosyltransferase activity"/>
    <property type="evidence" value="ECO:0007669"/>
    <property type="project" value="UniProtKB-EC"/>
</dbReference>
<evidence type="ECO:0000256" key="10">
    <source>
        <dbReference type="ARBA" id="ARBA00032370"/>
    </source>
</evidence>
<dbReference type="GO" id="GO:0005886">
    <property type="term" value="C:plasma membrane"/>
    <property type="evidence" value="ECO:0007669"/>
    <property type="project" value="TreeGrafter"/>
</dbReference>
<reference evidence="20" key="1">
    <citation type="journal article" date="2021" name="PeerJ">
        <title>Extensive microbial diversity within the chicken gut microbiome revealed by metagenomics and culture.</title>
        <authorList>
            <person name="Gilroy R."/>
            <person name="Ravi A."/>
            <person name="Getino M."/>
            <person name="Pursley I."/>
            <person name="Horton D.L."/>
            <person name="Alikhan N.F."/>
            <person name="Baker D."/>
            <person name="Gharbi K."/>
            <person name="Hall N."/>
            <person name="Watson M."/>
            <person name="Adriaenssens E.M."/>
            <person name="Foster-Nyarko E."/>
            <person name="Jarju S."/>
            <person name="Secka A."/>
            <person name="Antonio M."/>
            <person name="Oren A."/>
            <person name="Chaudhuri R.R."/>
            <person name="La Ragione R."/>
            <person name="Hildebrand F."/>
            <person name="Pallen M.J."/>
        </authorList>
    </citation>
    <scope>NUCLEOTIDE SEQUENCE</scope>
    <source>
        <strain evidence="20">CHK32-1732</strain>
    </source>
</reference>
<reference evidence="20" key="2">
    <citation type="submission" date="2021-04" db="EMBL/GenBank/DDBJ databases">
        <authorList>
            <person name="Gilroy R."/>
        </authorList>
    </citation>
    <scope>NUCLEOTIDE SEQUENCE</scope>
    <source>
        <strain evidence="20">CHK32-1732</strain>
    </source>
</reference>
<feature type="transmembrane region" description="Helical" evidence="19">
    <location>
        <begin position="79"/>
        <end position="102"/>
    </location>
</feature>
<feature type="transmembrane region" description="Helical" evidence="19">
    <location>
        <begin position="122"/>
        <end position="138"/>
    </location>
</feature>
<evidence type="ECO:0000256" key="14">
    <source>
        <dbReference type="ARBA" id="ARBA00041418"/>
    </source>
</evidence>
<evidence type="ECO:0000256" key="16">
    <source>
        <dbReference type="ARBA" id="ARBA00049902"/>
    </source>
</evidence>
<accession>A0A9D1RTZ6</accession>
<feature type="transmembrane region" description="Helical" evidence="19">
    <location>
        <begin position="49"/>
        <end position="67"/>
    </location>
</feature>
<feature type="region of interest" description="Disordered" evidence="18">
    <location>
        <begin position="399"/>
        <end position="468"/>
    </location>
</feature>
<dbReference type="GO" id="GO:0032153">
    <property type="term" value="C:cell division site"/>
    <property type="evidence" value="ECO:0007669"/>
    <property type="project" value="TreeGrafter"/>
</dbReference>
<feature type="transmembrane region" description="Helical" evidence="19">
    <location>
        <begin position="274"/>
        <end position="301"/>
    </location>
</feature>
<name>A0A9D1RTZ6_9CORY</name>
<dbReference type="GO" id="GO:0051301">
    <property type="term" value="P:cell division"/>
    <property type="evidence" value="ECO:0007669"/>
    <property type="project" value="InterPro"/>
</dbReference>
<keyword evidence="3" id="KW-0328">Glycosyltransferase</keyword>
<organism evidence="20 21">
    <name type="scientific">Candidatus Corynebacterium avicola</name>
    <dbReference type="NCBI Taxonomy" id="2838527"/>
    <lineage>
        <taxon>Bacteria</taxon>
        <taxon>Bacillati</taxon>
        <taxon>Actinomycetota</taxon>
        <taxon>Actinomycetes</taxon>
        <taxon>Mycobacteriales</taxon>
        <taxon>Corynebacteriaceae</taxon>
        <taxon>Corynebacterium</taxon>
    </lineage>
</organism>
<dbReference type="GO" id="GO:0015648">
    <property type="term" value="F:lipid-linked peptidoglycan transporter activity"/>
    <property type="evidence" value="ECO:0007669"/>
    <property type="project" value="TreeGrafter"/>
</dbReference>
<evidence type="ECO:0000256" key="5">
    <source>
        <dbReference type="ARBA" id="ARBA00022692"/>
    </source>
</evidence>
<evidence type="ECO:0000313" key="20">
    <source>
        <dbReference type="EMBL" id="HIW92696.1"/>
    </source>
</evidence>
<evidence type="ECO:0000256" key="2">
    <source>
        <dbReference type="ARBA" id="ARBA00004752"/>
    </source>
</evidence>
<keyword evidence="7" id="KW-0573">Peptidoglycan synthesis</keyword>
<feature type="transmembrane region" description="Helical" evidence="19">
    <location>
        <begin position="145"/>
        <end position="165"/>
    </location>
</feature>
<dbReference type="InterPro" id="IPR001182">
    <property type="entry name" value="FtsW/RodA"/>
</dbReference>
<feature type="transmembrane region" description="Helical" evidence="19">
    <location>
        <begin position="313"/>
        <end position="331"/>
    </location>
</feature>
<feature type="transmembrane region" description="Helical" evidence="19">
    <location>
        <begin position="171"/>
        <end position="188"/>
    </location>
</feature>
<comment type="catalytic activity">
    <reaction evidence="16">
        <text>[GlcNAc-(1-&gt;4)-Mur2Ac(oyl-L-Ala-gamma-D-Glu-L-Lys-D-Ala-D-Ala)](n)-di-trans,octa-cis-undecaprenyl diphosphate + beta-D-GlcNAc-(1-&gt;4)-Mur2Ac(oyl-L-Ala-gamma-D-Glu-L-Lys-D-Ala-D-Ala)-di-trans,octa-cis-undecaprenyl diphosphate = [GlcNAc-(1-&gt;4)-Mur2Ac(oyl-L-Ala-gamma-D-Glu-L-Lys-D-Ala-D-Ala)](n+1)-di-trans,octa-cis-undecaprenyl diphosphate + di-trans,octa-cis-undecaprenyl diphosphate + H(+)</text>
        <dbReference type="Rhea" id="RHEA:23708"/>
        <dbReference type="Rhea" id="RHEA-COMP:9602"/>
        <dbReference type="Rhea" id="RHEA-COMP:9603"/>
        <dbReference type="ChEBI" id="CHEBI:15378"/>
        <dbReference type="ChEBI" id="CHEBI:58405"/>
        <dbReference type="ChEBI" id="CHEBI:60033"/>
        <dbReference type="ChEBI" id="CHEBI:78435"/>
        <dbReference type="EC" id="2.4.99.28"/>
    </reaction>
</comment>
<proteinExistence type="inferred from homology"/>
<keyword evidence="5 19" id="KW-0812">Transmembrane</keyword>
<evidence type="ECO:0000256" key="13">
    <source>
        <dbReference type="ARBA" id="ARBA00041185"/>
    </source>
</evidence>
<keyword evidence="8 19" id="KW-1133">Transmembrane helix</keyword>
<evidence type="ECO:0000256" key="1">
    <source>
        <dbReference type="ARBA" id="ARBA00004141"/>
    </source>
</evidence>
<feature type="transmembrane region" description="Helical" evidence="19">
    <location>
        <begin position="195"/>
        <end position="213"/>
    </location>
</feature>
<evidence type="ECO:0000256" key="3">
    <source>
        <dbReference type="ARBA" id="ARBA00022676"/>
    </source>
</evidence>
<dbReference type="Pfam" id="PF01098">
    <property type="entry name" value="FTSW_RODA_SPOVE"/>
    <property type="match status" value="1"/>
</dbReference>
<evidence type="ECO:0000256" key="18">
    <source>
        <dbReference type="SAM" id="MobiDB-lite"/>
    </source>
</evidence>
<dbReference type="PANTHER" id="PTHR30474">
    <property type="entry name" value="CELL CYCLE PROTEIN"/>
    <property type="match status" value="1"/>
</dbReference>
<dbReference type="EC" id="2.4.99.28" evidence="15"/>
<feature type="compositionally biased region" description="Basic and acidic residues" evidence="18">
    <location>
        <begin position="459"/>
        <end position="468"/>
    </location>
</feature>
<dbReference type="GO" id="GO:0008360">
    <property type="term" value="P:regulation of cell shape"/>
    <property type="evidence" value="ECO:0007669"/>
    <property type="project" value="UniProtKB-KW"/>
</dbReference>
<evidence type="ECO:0000256" key="12">
    <source>
        <dbReference type="ARBA" id="ARBA00038053"/>
    </source>
</evidence>
<comment type="subcellular location">
    <subcellularLocation>
        <location evidence="1">Membrane</location>
        <topology evidence="1">Multi-pass membrane protein</topology>
    </subcellularLocation>
</comment>
<feature type="transmembrane region" description="Helical" evidence="19">
    <location>
        <begin position="7"/>
        <end position="29"/>
    </location>
</feature>
<keyword evidence="4" id="KW-0808">Transferase</keyword>
<evidence type="ECO:0000256" key="7">
    <source>
        <dbReference type="ARBA" id="ARBA00022984"/>
    </source>
</evidence>
<comment type="similarity">
    <text evidence="12">Belongs to the SEDS family. FtsW subfamily.</text>
</comment>
<feature type="compositionally biased region" description="Basic and acidic residues" evidence="18">
    <location>
        <begin position="407"/>
        <end position="435"/>
    </location>
</feature>
<comment type="function">
    <text evidence="17">Peptidoglycan polymerase that is essential for cell division.</text>
</comment>
<feature type="transmembrane region" description="Helical" evidence="19">
    <location>
        <begin position="351"/>
        <end position="371"/>
    </location>
</feature>
<dbReference type="EMBL" id="DXGC01000118">
    <property type="protein sequence ID" value="HIW92696.1"/>
    <property type="molecule type" value="Genomic_DNA"/>
</dbReference>
<protein>
    <recommendedName>
        <fullName evidence="13">Probable peptidoglycan glycosyltransferase FtsW</fullName>
        <ecNumber evidence="15">2.4.99.28</ecNumber>
    </recommendedName>
    <alternativeName>
        <fullName evidence="14">Cell division protein FtsW</fullName>
    </alternativeName>
    <alternativeName>
        <fullName evidence="11">Cell wall polymerase</fullName>
    </alternativeName>
    <alternativeName>
        <fullName evidence="10">Peptidoglycan polymerase</fullName>
    </alternativeName>
</protein>
<comment type="caution">
    <text evidence="20">The sequence shown here is derived from an EMBL/GenBank/DDBJ whole genome shotgun (WGS) entry which is preliminary data.</text>
</comment>
<dbReference type="PANTHER" id="PTHR30474:SF2">
    <property type="entry name" value="PEPTIDOGLYCAN GLYCOSYLTRANSFERASE FTSW-RELATED"/>
    <property type="match status" value="1"/>
</dbReference>